<evidence type="ECO:0000313" key="2">
    <source>
        <dbReference type="EMBL" id="KAA2215771.1"/>
    </source>
</evidence>
<accession>A0A5B2TML6</accession>
<dbReference type="EMBL" id="VUOE01000003">
    <property type="protein sequence ID" value="KAA2215771.1"/>
    <property type="molecule type" value="Genomic_DNA"/>
</dbReference>
<gene>
    <name evidence="2" type="ORF">F0361_16380</name>
</gene>
<evidence type="ECO:0000259" key="1">
    <source>
        <dbReference type="Pfam" id="PF05713"/>
    </source>
</evidence>
<dbReference type="InterPro" id="IPR008687">
    <property type="entry name" value="MobC"/>
</dbReference>
<reference evidence="2 3" key="1">
    <citation type="submission" date="2019-09" db="EMBL/GenBank/DDBJ databases">
        <authorList>
            <person name="Khan S.A."/>
            <person name="Jeon C.O."/>
            <person name="Chun B.H."/>
            <person name="Jeong S.E."/>
        </authorList>
    </citation>
    <scope>NUCLEOTIDE SEQUENCE [LARGE SCALE GENOMIC DNA]</scope>
    <source>
        <strain evidence="2 3">KCTC 42508</strain>
    </source>
</reference>
<evidence type="ECO:0000313" key="3">
    <source>
        <dbReference type="Proteomes" id="UP000323188"/>
    </source>
</evidence>
<dbReference type="AlphaFoldDB" id="A0A5B2TML6"/>
<dbReference type="Proteomes" id="UP000323188">
    <property type="component" value="Unassembled WGS sequence"/>
</dbReference>
<sequence length="163" mass="19115">MPIFIRITDSKLCFGGPKTVYFYEVVLSHYVVIIHTMKNQGGRKQLGDKKRNHAFKVRMNQAEVERLRALMKRFHLDMDNKGTVGPFLRKQILQDVYEKDDRLPDSMTQVVYEINKIGTNINQLTKVVHYKDKRQPNASLNMEIRQMHTLLLDILKLLNEIST</sequence>
<name>A0A5B2TML6_9FLAO</name>
<comment type="caution">
    <text evidence="2">The sequence shown here is derived from an EMBL/GenBank/DDBJ whole genome shotgun (WGS) entry which is preliminary data.</text>
</comment>
<proteinExistence type="predicted"/>
<dbReference type="RefSeq" id="WP_154920413.1">
    <property type="nucleotide sequence ID" value="NZ_VUOE01000003.1"/>
</dbReference>
<dbReference type="Pfam" id="PF05713">
    <property type="entry name" value="MobC"/>
    <property type="match status" value="1"/>
</dbReference>
<feature type="domain" description="Bacterial mobilisation" evidence="1">
    <location>
        <begin position="113"/>
        <end position="136"/>
    </location>
</feature>
<protein>
    <submittedName>
        <fullName evidence="2">MobC family plasmid mobilization relaxosome protein</fullName>
    </submittedName>
</protein>
<organism evidence="2 3">
    <name type="scientific">Maribacter flavus</name>
    <dbReference type="NCBI Taxonomy" id="1658664"/>
    <lineage>
        <taxon>Bacteria</taxon>
        <taxon>Pseudomonadati</taxon>
        <taxon>Bacteroidota</taxon>
        <taxon>Flavobacteriia</taxon>
        <taxon>Flavobacteriales</taxon>
        <taxon>Flavobacteriaceae</taxon>
        <taxon>Maribacter</taxon>
    </lineage>
</organism>